<sequence length="117" mass="13332">MSFKPAIELAKLQQNNREIIVIDGHKLLLLWHDNQVYAIQSQCPHLKLPLTKGKITEACSIICPFHKSEFDLKTGEAKCWSPWPPVVGNLLGKISSKKNLKIYPTRIEDEQILVDLD</sequence>
<dbReference type="Proteomes" id="UP000054422">
    <property type="component" value="Unassembled WGS sequence"/>
</dbReference>
<keyword evidence="2" id="KW-0479">Metal-binding</keyword>
<name>A0A0A2SWB9_9GAMM</name>
<keyword evidence="3" id="KW-0408">Iron</keyword>
<dbReference type="SUPFAM" id="SSF50022">
    <property type="entry name" value="ISP domain"/>
    <property type="match status" value="1"/>
</dbReference>
<dbReference type="InterPro" id="IPR017941">
    <property type="entry name" value="Rieske_2Fe-2S"/>
</dbReference>
<evidence type="ECO:0000256" key="3">
    <source>
        <dbReference type="ARBA" id="ARBA00023004"/>
    </source>
</evidence>
<reference evidence="6 7" key="1">
    <citation type="submission" date="2014-05" db="EMBL/GenBank/DDBJ databases">
        <authorList>
            <person name="Rizzardi K."/>
            <person name="Winiecka-Krusnell J."/>
            <person name="Ramliden M."/>
            <person name="Alm E."/>
            <person name="Andersson S."/>
            <person name="Byfors S."/>
        </authorList>
    </citation>
    <scope>NUCLEOTIDE SEQUENCE [LARGE SCALE GENOMIC DNA]</scope>
    <source>
        <strain evidence="6 7">LEGN</strain>
    </source>
</reference>
<accession>A0A0A2SWB9</accession>
<keyword evidence="1" id="KW-0001">2Fe-2S</keyword>
<dbReference type="PANTHER" id="PTHR21496">
    <property type="entry name" value="FERREDOXIN-RELATED"/>
    <property type="match status" value="1"/>
</dbReference>
<evidence type="ECO:0000256" key="4">
    <source>
        <dbReference type="ARBA" id="ARBA00023014"/>
    </source>
</evidence>
<dbReference type="EMBL" id="JNCF01000006">
    <property type="protein sequence ID" value="KGP64036.1"/>
    <property type="molecule type" value="Genomic_DNA"/>
</dbReference>
<evidence type="ECO:0000313" key="6">
    <source>
        <dbReference type="EMBL" id="KGP64036.1"/>
    </source>
</evidence>
<evidence type="ECO:0000313" key="7">
    <source>
        <dbReference type="Proteomes" id="UP000054422"/>
    </source>
</evidence>
<dbReference type="AlphaFoldDB" id="A0A0A2SWB9"/>
<evidence type="ECO:0000259" key="5">
    <source>
        <dbReference type="PROSITE" id="PS51296"/>
    </source>
</evidence>
<dbReference type="GO" id="GO:0046872">
    <property type="term" value="F:metal ion binding"/>
    <property type="evidence" value="ECO:0007669"/>
    <property type="project" value="UniProtKB-KW"/>
</dbReference>
<dbReference type="Gene3D" id="2.102.10.10">
    <property type="entry name" value="Rieske [2Fe-2S] iron-sulphur domain"/>
    <property type="match status" value="1"/>
</dbReference>
<dbReference type="Pfam" id="PF00355">
    <property type="entry name" value="Rieske"/>
    <property type="match status" value="1"/>
</dbReference>
<dbReference type="PROSITE" id="PS51296">
    <property type="entry name" value="RIESKE"/>
    <property type="match status" value="1"/>
</dbReference>
<gene>
    <name evidence="6" type="ORF">EP47_03690</name>
</gene>
<dbReference type="PANTHER" id="PTHR21496:SF23">
    <property type="entry name" value="3-PHENYLPROPIONATE_CINNAMIC ACID DIOXYGENASE FERREDOXIN SUBUNIT"/>
    <property type="match status" value="1"/>
</dbReference>
<dbReference type="GO" id="GO:0051537">
    <property type="term" value="F:2 iron, 2 sulfur cluster binding"/>
    <property type="evidence" value="ECO:0007669"/>
    <property type="project" value="UniProtKB-KW"/>
</dbReference>
<dbReference type="CDD" id="cd03467">
    <property type="entry name" value="Rieske"/>
    <property type="match status" value="1"/>
</dbReference>
<dbReference type="OrthoDB" id="9800167at2"/>
<keyword evidence="7" id="KW-1185">Reference proteome</keyword>
<protein>
    <submittedName>
        <fullName evidence="6">(2Fe-2S)-binding protein</fullName>
    </submittedName>
</protein>
<evidence type="ECO:0000256" key="2">
    <source>
        <dbReference type="ARBA" id="ARBA00022723"/>
    </source>
</evidence>
<dbReference type="RefSeq" id="WP_035887416.1">
    <property type="nucleotide sequence ID" value="NZ_JNCF01000006.1"/>
</dbReference>
<comment type="caution">
    <text evidence="6">The sequence shown here is derived from an EMBL/GenBank/DDBJ whole genome shotgun (WGS) entry which is preliminary data.</text>
</comment>
<feature type="domain" description="Rieske" evidence="5">
    <location>
        <begin position="4"/>
        <end position="114"/>
    </location>
</feature>
<dbReference type="InterPro" id="IPR036922">
    <property type="entry name" value="Rieske_2Fe-2S_sf"/>
</dbReference>
<evidence type="ECO:0000256" key="1">
    <source>
        <dbReference type="ARBA" id="ARBA00022714"/>
    </source>
</evidence>
<organism evidence="6 7">
    <name type="scientific">Legionella norrlandica</name>
    <dbReference type="NCBI Taxonomy" id="1498499"/>
    <lineage>
        <taxon>Bacteria</taxon>
        <taxon>Pseudomonadati</taxon>
        <taxon>Pseudomonadota</taxon>
        <taxon>Gammaproteobacteria</taxon>
        <taxon>Legionellales</taxon>
        <taxon>Legionellaceae</taxon>
        <taxon>Legionella</taxon>
    </lineage>
</organism>
<dbReference type="STRING" id="1498499.EP47_03690"/>
<proteinExistence type="predicted"/>
<keyword evidence="4" id="KW-0411">Iron-sulfur</keyword>